<protein>
    <submittedName>
        <fullName evidence="2">Predicted protein</fullName>
    </submittedName>
</protein>
<dbReference type="EMBL" id="DS546422">
    <property type="protein sequence ID" value="EDQ48436.1"/>
    <property type="molecule type" value="Genomic_DNA"/>
</dbReference>
<feature type="compositionally biased region" description="Basic and acidic residues" evidence="1">
    <location>
        <begin position="1"/>
        <end position="17"/>
    </location>
</feature>
<evidence type="ECO:0000313" key="2">
    <source>
        <dbReference type="EMBL" id="EDQ48436.1"/>
    </source>
</evidence>
<reference evidence="2" key="1">
    <citation type="journal article" date="2008" name="Science">
        <title>The Physcomitrella genome reveals evolutionary insights into the conquest of land by plants.</title>
        <authorList>
            <person name="Rensing S."/>
            <person name="Lang D."/>
            <person name="Zimmer A."/>
            <person name="Terry A."/>
            <person name="Salamov A."/>
            <person name="Shapiro H."/>
            <person name="Nishiyama T."/>
            <person name="Perroud P.-F."/>
            <person name="Lindquist E."/>
            <person name="Kamisugi Y."/>
            <person name="Tanahashi T."/>
            <person name="Sakakibara K."/>
            <person name="Fujita T."/>
            <person name="Oishi K."/>
            <person name="Shin-I T."/>
            <person name="Kuroki Y."/>
            <person name="Toyoda A."/>
            <person name="Suzuki Y."/>
            <person name="Hashimoto A."/>
            <person name="Yamaguchi K."/>
            <person name="Sugano A."/>
            <person name="Kohara Y."/>
            <person name="Fujiyama A."/>
            <person name="Anterola A."/>
            <person name="Aoki S."/>
            <person name="Ashton N."/>
            <person name="Barbazuk W.B."/>
            <person name="Barker E."/>
            <person name="Bennetzen J."/>
            <person name="Bezanilla M."/>
            <person name="Blankenship R."/>
            <person name="Cho S.H."/>
            <person name="Dutcher S."/>
            <person name="Estelle M."/>
            <person name="Fawcett J.A."/>
            <person name="Gundlach H."/>
            <person name="Hanada K."/>
            <person name="Heyl A."/>
            <person name="Hicks K.A."/>
            <person name="Hugh J."/>
            <person name="Lohr M."/>
            <person name="Mayer K."/>
            <person name="Melkozernov A."/>
            <person name="Murata T."/>
            <person name="Nelson D."/>
            <person name="Pils B."/>
            <person name="Prigge M."/>
            <person name="Reiss B."/>
            <person name="Renner T."/>
            <person name="Rombauts S."/>
            <person name="Rushton P."/>
            <person name="Sanderfoot A."/>
            <person name="Schween G."/>
            <person name="Shiu S.-H."/>
            <person name="Stueber K."/>
            <person name="Theodoulou F.L."/>
            <person name="Tu H."/>
            <person name="Van de Peer Y."/>
            <person name="Verrier P.J."/>
            <person name="Waters E."/>
            <person name="Wood A."/>
            <person name="Yang L."/>
            <person name="Cove D."/>
            <person name="Cuming A."/>
            <person name="Hasebe M."/>
            <person name="Lucas S."/>
            <person name="Mishler D.B."/>
            <person name="Reski R."/>
            <person name="Grigoriev I."/>
            <person name="Quatrano R.S."/>
            <person name="Boore J.L."/>
        </authorList>
    </citation>
    <scope>NUCLEOTIDE SEQUENCE [LARGE SCALE GENOMIC DNA]</scope>
</reference>
<dbReference type="AlphaFoldDB" id="A9U7B8"/>
<feature type="non-terminal residue" evidence="2">
    <location>
        <position position="145"/>
    </location>
</feature>
<feature type="region of interest" description="Disordered" evidence="1">
    <location>
        <begin position="1"/>
        <end position="94"/>
    </location>
</feature>
<feature type="compositionally biased region" description="Basic residues" evidence="1">
    <location>
        <begin position="52"/>
        <end position="68"/>
    </location>
</feature>
<proteinExistence type="predicted"/>
<organism>
    <name type="scientific">Physcomitrium patens</name>
    <name type="common">Spreading-leaved earth moss</name>
    <name type="synonym">Physcomitrella patens</name>
    <dbReference type="NCBI Taxonomy" id="3218"/>
    <lineage>
        <taxon>Eukaryota</taxon>
        <taxon>Viridiplantae</taxon>
        <taxon>Streptophyta</taxon>
        <taxon>Embryophyta</taxon>
        <taxon>Bryophyta</taxon>
        <taxon>Bryophytina</taxon>
        <taxon>Bryopsida</taxon>
        <taxon>Funariidae</taxon>
        <taxon>Funariales</taxon>
        <taxon>Funariaceae</taxon>
        <taxon>Physcomitrium</taxon>
    </lineage>
</organism>
<feature type="compositionally biased region" description="Basic and acidic residues" evidence="1">
    <location>
        <begin position="69"/>
        <end position="81"/>
    </location>
</feature>
<gene>
    <name evidence="2" type="ORF">PHYPADRAFT_103807</name>
</gene>
<feature type="compositionally biased region" description="Acidic residues" evidence="1">
    <location>
        <begin position="18"/>
        <end position="29"/>
    </location>
</feature>
<name>A9U7B8_PHYPA</name>
<sequence length="145" mass="16258">MTLNDDHLRLLSDAEREAMEDDDKYDPDTDNAAALAALGHDGGPRGEAARQCRVRAHRRQRSVHRVQRAQRESRAPGDGHGHGRHGAGQVHGGRDLQGAMLQLSTTPLAGKQAEVFRNIRRNTRSFYKDLRRERREESAGTSEWA</sequence>
<evidence type="ECO:0000256" key="1">
    <source>
        <dbReference type="SAM" id="MobiDB-lite"/>
    </source>
</evidence>
<accession>A9U7B8</accession>